<organism evidence="10 11">
    <name type="scientific">Flavobacterium urocaniciphilum</name>
    <dbReference type="NCBI Taxonomy" id="1299341"/>
    <lineage>
        <taxon>Bacteria</taxon>
        <taxon>Pseudomonadati</taxon>
        <taxon>Bacteroidota</taxon>
        <taxon>Flavobacteriia</taxon>
        <taxon>Flavobacteriales</taxon>
        <taxon>Flavobacteriaceae</taxon>
        <taxon>Flavobacterium</taxon>
    </lineage>
</organism>
<dbReference type="OrthoDB" id="9792152at2"/>
<dbReference type="AlphaFoldDB" id="A0A1H9BKU6"/>
<dbReference type="EMBL" id="FOEI01000003">
    <property type="protein sequence ID" value="SEP89610.1"/>
    <property type="molecule type" value="Genomic_DNA"/>
</dbReference>
<feature type="active site" description="Charge relay system" evidence="6">
    <location>
        <position position="127"/>
    </location>
</feature>
<dbReference type="Pfam" id="PF01483">
    <property type="entry name" value="P_proprotein"/>
    <property type="match status" value="1"/>
</dbReference>
<feature type="region of interest" description="Disordered" evidence="7">
    <location>
        <begin position="305"/>
        <end position="345"/>
    </location>
</feature>
<dbReference type="InterPro" id="IPR013783">
    <property type="entry name" value="Ig-like_fold"/>
</dbReference>
<dbReference type="NCBIfam" id="TIGR04183">
    <property type="entry name" value="Por_Secre_tail"/>
    <property type="match status" value="1"/>
</dbReference>
<evidence type="ECO:0000259" key="9">
    <source>
        <dbReference type="PROSITE" id="PS51829"/>
    </source>
</evidence>
<dbReference type="Proteomes" id="UP000198648">
    <property type="component" value="Unassembled WGS sequence"/>
</dbReference>
<protein>
    <submittedName>
        <fullName evidence="10">Por secretion system C-terminal sorting domain-containing protein</fullName>
    </submittedName>
</protein>
<evidence type="ECO:0000313" key="10">
    <source>
        <dbReference type="EMBL" id="SEP89610.1"/>
    </source>
</evidence>
<dbReference type="InterPro" id="IPR008979">
    <property type="entry name" value="Galactose-bd-like_sf"/>
</dbReference>
<dbReference type="PANTHER" id="PTHR43806">
    <property type="entry name" value="PEPTIDASE S8"/>
    <property type="match status" value="1"/>
</dbReference>
<dbReference type="InterPro" id="IPR026444">
    <property type="entry name" value="Secre_tail"/>
</dbReference>
<dbReference type="Pfam" id="PF00082">
    <property type="entry name" value="Peptidase_S8"/>
    <property type="match status" value="1"/>
</dbReference>
<dbReference type="GO" id="GO:0004252">
    <property type="term" value="F:serine-type endopeptidase activity"/>
    <property type="evidence" value="ECO:0007669"/>
    <property type="project" value="UniProtKB-UniRule"/>
</dbReference>
<keyword evidence="5 6" id="KW-0720">Serine protease</keyword>
<dbReference type="CDD" id="cd04842">
    <property type="entry name" value="Peptidases_S8_Kp43_protease"/>
    <property type="match status" value="1"/>
</dbReference>
<dbReference type="PROSITE" id="PS00138">
    <property type="entry name" value="SUBTILASE_SER"/>
    <property type="match status" value="1"/>
</dbReference>
<dbReference type="GO" id="GO:0006508">
    <property type="term" value="P:proteolysis"/>
    <property type="evidence" value="ECO:0007669"/>
    <property type="project" value="UniProtKB-KW"/>
</dbReference>
<dbReference type="Gene3D" id="2.60.40.10">
    <property type="entry name" value="Immunoglobulins"/>
    <property type="match status" value="1"/>
</dbReference>
<evidence type="ECO:0000256" key="7">
    <source>
        <dbReference type="SAM" id="MobiDB-lite"/>
    </source>
</evidence>
<dbReference type="InterPro" id="IPR036852">
    <property type="entry name" value="Peptidase_S8/S53_dom_sf"/>
</dbReference>
<dbReference type="Gene3D" id="2.60.120.260">
    <property type="entry name" value="Galactose-binding domain-like"/>
    <property type="match status" value="1"/>
</dbReference>
<dbReference type="PRINTS" id="PR00723">
    <property type="entry name" value="SUBTILISIN"/>
</dbReference>
<dbReference type="Gene3D" id="3.40.50.200">
    <property type="entry name" value="Peptidase S8/S53 domain"/>
    <property type="match status" value="1"/>
</dbReference>
<feature type="domain" description="Fibronectin type-III" evidence="8">
    <location>
        <begin position="652"/>
        <end position="743"/>
    </location>
</feature>
<evidence type="ECO:0000256" key="2">
    <source>
        <dbReference type="ARBA" id="ARBA00022670"/>
    </source>
</evidence>
<dbReference type="InterPro" id="IPR036116">
    <property type="entry name" value="FN3_sf"/>
</dbReference>
<proteinExistence type="inferred from homology"/>
<dbReference type="PROSITE" id="PS51892">
    <property type="entry name" value="SUBTILASE"/>
    <property type="match status" value="1"/>
</dbReference>
<dbReference type="InterPro" id="IPR000209">
    <property type="entry name" value="Peptidase_S8/S53_dom"/>
</dbReference>
<dbReference type="InterPro" id="IPR023828">
    <property type="entry name" value="Peptidase_S8_Ser-AS"/>
</dbReference>
<dbReference type="Pfam" id="PF18962">
    <property type="entry name" value="Por_Secre_tail"/>
    <property type="match status" value="1"/>
</dbReference>
<evidence type="ECO:0000256" key="5">
    <source>
        <dbReference type="ARBA" id="ARBA00022825"/>
    </source>
</evidence>
<comment type="similarity">
    <text evidence="1 6">Belongs to the peptidase S8 family.</text>
</comment>
<feature type="active site" description="Charge relay system" evidence="6">
    <location>
        <position position="346"/>
    </location>
</feature>
<dbReference type="InterPro" id="IPR003961">
    <property type="entry name" value="FN3_dom"/>
</dbReference>
<evidence type="ECO:0000313" key="11">
    <source>
        <dbReference type="Proteomes" id="UP000198648"/>
    </source>
</evidence>
<dbReference type="PANTHER" id="PTHR43806:SF11">
    <property type="entry name" value="CEREVISIN-RELATED"/>
    <property type="match status" value="1"/>
</dbReference>
<evidence type="ECO:0000256" key="6">
    <source>
        <dbReference type="PROSITE-ProRule" id="PRU01240"/>
    </source>
</evidence>
<evidence type="ECO:0000256" key="3">
    <source>
        <dbReference type="ARBA" id="ARBA00022729"/>
    </source>
</evidence>
<name>A0A1H9BKU6_9FLAO</name>
<evidence type="ECO:0000256" key="4">
    <source>
        <dbReference type="ARBA" id="ARBA00022801"/>
    </source>
</evidence>
<feature type="active site" description="Charge relay system" evidence="6">
    <location>
        <position position="156"/>
    </location>
</feature>
<keyword evidence="3" id="KW-0732">Signal</keyword>
<dbReference type="SUPFAM" id="SSF49265">
    <property type="entry name" value="Fibronectin type III"/>
    <property type="match status" value="1"/>
</dbReference>
<dbReference type="InterPro" id="IPR015500">
    <property type="entry name" value="Peptidase_S8_subtilisin-rel"/>
</dbReference>
<reference evidence="10 11" key="1">
    <citation type="submission" date="2016-10" db="EMBL/GenBank/DDBJ databases">
        <authorList>
            <person name="de Groot N.N."/>
        </authorList>
    </citation>
    <scope>NUCLEOTIDE SEQUENCE [LARGE SCALE GENOMIC DNA]</scope>
    <source>
        <strain evidence="10 11">DSM 27078</strain>
    </source>
</reference>
<accession>A0A1H9BKU6</accession>
<dbReference type="InterPro" id="IPR050131">
    <property type="entry name" value="Peptidase_S8_subtilisin-like"/>
</dbReference>
<dbReference type="PROSITE" id="PS50853">
    <property type="entry name" value="FN3"/>
    <property type="match status" value="1"/>
</dbReference>
<feature type="domain" description="P/Homo B" evidence="9">
    <location>
        <begin position="741"/>
        <end position="894"/>
    </location>
</feature>
<dbReference type="Gene3D" id="2.60.120.380">
    <property type="match status" value="1"/>
</dbReference>
<dbReference type="InterPro" id="IPR002884">
    <property type="entry name" value="P_dom"/>
</dbReference>
<dbReference type="STRING" id="1299341.SAMN05444005_10377"/>
<keyword evidence="2 6" id="KW-0645">Protease</keyword>
<dbReference type="RefSeq" id="WP_091467079.1">
    <property type="nucleotide sequence ID" value="NZ_FOEI01000003.1"/>
</dbReference>
<evidence type="ECO:0000259" key="8">
    <source>
        <dbReference type="PROSITE" id="PS50853"/>
    </source>
</evidence>
<feature type="compositionally biased region" description="Low complexity" evidence="7">
    <location>
        <begin position="327"/>
        <end position="345"/>
    </location>
</feature>
<dbReference type="PROSITE" id="PS51829">
    <property type="entry name" value="P_HOMO_B"/>
    <property type="match status" value="1"/>
</dbReference>
<dbReference type="SUPFAM" id="SSF52743">
    <property type="entry name" value="Subtilisin-like"/>
    <property type="match status" value="1"/>
</dbReference>
<keyword evidence="4 6" id="KW-0378">Hydrolase</keyword>
<evidence type="ECO:0000256" key="1">
    <source>
        <dbReference type="ARBA" id="ARBA00011073"/>
    </source>
</evidence>
<dbReference type="InterPro" id="IPR034058">
    <property type="entry name" value="TagA/B/C/D_pept_dom"/>
</dbReference>
<keyword evidence="11" id="KW-1185">Reference proteome</keyword>
<gene>
    <name evidence="10" type="ORF">SAMN05444005_10377</name>
</gene>
<dbReference type="GO" id="GO:0005615">
    <property type="term" value="C:extracellular space"/>
    <property type="evidence" value="ECO:0007669"/>
    <property type="project" value="TreeGrafter"/>
</dbReference>
<sequence length="982" mass="104736">MKNKILSLFIFSIGFMGFSQSSKDVKNITKDYDIDLIKKRSIEFKELEASEKARAYQYALVNNIPLSYTDKEGNFHQLMKLTPDGYPIYFATENQAAAKSTRALQLNTGGSLGLNLNGQGMVARVWDGGKVRTTHNYFGGRVESIDDPSGTTYVAHATHVTGTVLADGPTSIRGMAYQATGRTFDWTDDESEVLSEVLEGMLVSNHSYGVPVTSQSGTTLPAWYIGTYSQDAANWDEIAYLSPYYLMVVSAGNDGLNQNNAEPISYGYDKLVGNKTAKNNLIVANAQDASVDAVGNLTAAVAINTSSSQGPTDDRRIKPDITGNGTGLTSTTSTSNTATTSMTGTSMASPNVAGTLILLQQHYNNLTTKFMKAATLKGLACHTADDAGTIGPDAIFGWGLLNAKAAAQAITGNGLSAWISEQNLNQGQSFTMNVKALGTTPLAASITWTDVPGDPNNGERAANDLTKALVNDLDIRITRNATTYFPWKLNDDITADAIRTQDNAIDNVELVKIDSPVANGDYTITITHKGNLVTGKQNYSLVITGLTSTFALVPTSDDLTVCANQNAVYTFNYTQSSAMTTTFSATGLPSGATAVFSPTSRNSNGPVTMTISNLTNVTPGSYNVGIVGNNGTESETRTRQLNIYSNTFSAIALNTPTNNQTTVATTVNLTWNANTNAENYNLQVSTSPTFATLFLDVNTLNTSYIVSGLSQETYYYWRVLPTNRCGNAPAASATVYRFQTGVLSCGNVFTATDFSNATIATTANATATIPVTVGSSLTIGDINVELNITHTYIQDFKVYLTGPASIGSPVITLLSEPCGDNDNVNCVMDDSGDPVLCTSTAPALTGNVIPFESLSTFNGLNAQGTWTLTVVDAYNGDGGVVNSVKLNICSITPPLSIEDNMLSELKIYPNPTSGIINIDLGSIVLDNKSVIKLYDIQGRMITTKEMNSSVDQLNISDLSEGVYMITIENGSSKTTKKIVLSK</sequence>
<dbReference type="SUPFAM" id="SSF49785">
    <property type="entry name" value="Galactose-binding domain-like"/>
    <property type="match status" value="2"/>
</dbReference>